<organism evidence="8 9">
    <name type="scientific">Terribacillus aidingensis</name>
    <dbReference type="NCBI Taxonomy" id="586416"/>
    <lineage>
        <taxon>Bacteria</taxon>
        <taxon>Bacillati</taxon>
        <taxon>Bacillota</taxon>
        <taxon>Bacilli</taxon>
        <taxon>Bacillales</taxon>
        <taxon>Bacillaceae</taxon>
        <taxon>Terribacillus</taxon>
    </lineage>
</organism>
<evidence type="ECO:0000256" key="4">
    <source>
        <dbReference type="ARBA" id="ARBA00022692"/>
    </source>
</evidence>
<sequence length="398" mass="42925">MNKYRLRAIGILVAITLASCGEWIYLIALNLKVYQQAEQAAVAVAVLYMIKPAAGLLMNSWAGSFIDRMDNRKLMIGLYFIRVIGITGMMLTDSLGQIYLLVFLVAAAGSIFEPASLPYITGLIQKRHWQRFNSFRAIAEGSGFVLGPAVAGILVGLGSVDMALLVNSFFLLLAAGICLMLPSIKIPIEKASGQRWLQIWREDWELVTAFSKKFAALTLLLLLFSCITIMTAAVDSMEVAFASEAIGLSEAAYGVLVSIAGSGFIIGSILLSMVTQYFQAVQLLCYGSAAGAIGYVVFSFSNSFLSAGVGVFILSAALAFANAGYLTYMQEHIPENQLGRMMSMYQTIESVLIIGMTAVLAGINAMTDVAVAVQIGCFIMLLLAVVLFYFSKRKGLTS</sequence>
<dbReference type="AlphaFoldDB" id="A0A285P7V1"/>
<keyword evidence="3" id="KW-1003">Cell membrane</keyword>
<dbReference type="PANTHER" id="PTHR43266">
    <property type="entry name" value="MACROLIDE-EFFLUX PROTEIN"/>
    <property type="match status" value="1"/>
</dbReference>
<keyword evidence="6 7" id="KW-0472">Membrane</keyword>
<protein>
    <submittedName>
        <fullName evidence="8">MFS-type transporter involved in bile tolerance, Atg22 family</fullName>
    </submittedName>
</protein>
<dbReference type="CDD" id="cd06173">
    <property type="entry name" value="MFS_MefA_like"/>
    <property type="match status" value="1"/>
</dbReference>
<evidence type="ECO:0000256" key="6">
    <source>
        <dbReference type="ARBA" id="ARBA00023136"/>
    </source>
</evidence>
<keyword evidence="5 7" id="KW-1133">Transmembrane helix</keyword>
<dbReference type="Gene3D" id="1.20.1250.20">
    <property type="entry name" value="MFS general substrate transporter like domains"/>
    <property type="match status" value="1"/>
</dbReference>
<feature type="transmembrane region" description="Helical" evidence="7">
    <location>
        <begin position="304"/>
        <end position="326"/>
    </location>
</feature>
<evidence type="ECO:0000313" key="8">
    <source>
        <dbReference type="EMBL" id="SNZ17337.1"/>
    </source>
</evidence>
<dbReference type="RefSeq" id="WP_097043403.1">
    <property type="nucleotide sequence ID" value="NZ_OBEK01000006.1"/>
</dbReference>
<dbReference type="InterPro" id="IPR011701">
    <property type="entry name" value="MFS"/>
</dbReference>
<evidence type="ECO:0000256" key="1">
    <source>
        <dbReference type="ARBA" id="ARBA00004651"/>
    </source>
</evidence>
<evidence type="ECO:0000256" key="3">
    <source>
        <dbReference type="ARBA" id="ARBA00022475"/>
    </source>
</evidence>
<keyword evidence="9" id="KW-1185">Reference proteome</keyword>
<feature type="transmembrane region" description="Helical" evidence="7">
    <location>
        <begin position="347"/>
        <end position="365"/>
    </location>
</feature>
<feature type="transmembrane region" description="Helical" evidence="7">
    <location>
        <begin position="74"/>
        <end position="92"/>
    </location>
</feature>
<evidence type="ECO:0000256" key="5">
    <source>
        <dbReference type="ARBA" id="ARBA00022989"/>
    </source>
</evidence>
<dbReference type="PANTHER" id="PTHR43266:SF2">
    <property type="entry name" value="MAJOR FACILITATOR SUPERFAMILY (MFS) PROFILE DOMAIN-CONTAINING PROTEIN"/>
    <property type="match status" value="1"/>
</dbReference>
<evidence type="ECO:0000256" key="2">
    <source>
        <dbReference type="ARBA" id="ARBA00022448"/>
    </source>
</evidence>
<dbReference type="EMBL" id="OBEK01000006">
    <property type="protein sequence ID" value="SNZ17337.1"/>
    <property type="molecule type" value="Genomic_DNA"/>
</dbReference>
<feature type="transmembrane region" description="Helical" evidence="7">
    <location>
        <begin position="98"/>
        <end position="117"/>
    </location>
</feature>
<feature type="transmembrane region" description="Helical" evidence="7">
    <location>
        <begin position="7"/>
        <end position="28"/>
    </location>
</feature>
<dbReference type="InterPro" id="IPR036259">
    <property type="entry name" value="MFS_trans_sf"/>
</dbReference>
<feature type="transmembrane region" description="Helical" evidence="7">
    <location>
        <begin position="253"/>
        <end position="273"/>
    </location>
</feature>
<feature type="transmembrane region" description="Helical" evidence="7">
    <location>
        <begin position="163"/>
        <end position="181"/>
    </location>
</feature>
<name>A0A285P7V1_9BACI</name>
<keyword evidence="4 7" id="KW-0812">Transmembrane</keyword>
<reference evidence="9" key="1">
    <citation type="submission" date="2017-09" db="EMBL/GenBank/DDBJ databases">
        <authorList>
            <person name="Varghese N."/>
            <person name="Submissions S."/>
        </authorList>
    </citation>
    <scope>NUCLEOTIDE SEQUENCE [LARGE SCALE GENOMIC DNA]</scope>
    <source>
        <strain evidence="9">CGMCC 1.8913</strain>
    </source>
</reference>
<accession>A0A285P7V1</accession>
<feature type="transmembrane region" description="Helical" evidence="7">
    <location>
        <begin position="280"/>
        <end position="298"/>
    </location>
</feature>
<feature type="transmembrane region" description="Helical" evidence="7">
    <location>
        <begin position="137"/>
        <end position="157"/>
    </location>
</feature>
<feature type="transmembrane region" description="Helical" evidence="7">
    <location>
        <begin position="214"/>
        <end position="233"/>
    </location>
</feature>
<comment type="subcellular location">
    <subcellularLocation>
        <location evidence="1">Cell membrane</location>
        <topology evidence="1">Multi-pass membrane protein</topology>
    </subcellularLocation>
</comment>
<dbReference type="PROSITE" id="PS51257">
    <property type="entry name" value="PROKAR_LIPOPROTEIN"/>
    <property type="match status" value="1"/>
</dbReference>
<dbReference type="OrthoDB" id="2156306at2"/>
<feature type="transmembrane region" description="Helical" evidence="7">
    <location>
        <begin position="40"/>
        <end position="62"/>
    </location>
</feature>
<evidence type="ECO:0000313" key="9">
    <source>
        <dbReference type="Proteomes" id="UP000219356"/>
    </source>
</evidence>
<feature type="transmembrane region" description="Helical" evidence="7">
    <location>
        <begin position="371"/>
        <end position="390"/>
    </location>
</feature>
<keyword evidence="2" id="KW-0813">Transport</keyword>
<dbReference type="SUPFAM" id="SSF103473">
    <property type="entry name" value="MFS general substrate transporter"/>
    <property type="match status" value="1"/>
</dbReference>
<dbReference type="Pfam" id="PF07690">
    <property type="entry name" value="MFS_1"/>
    <property type="match status" value="1"/>
</dbReference>
<evidence type="ECO:0000256" key="7">
    <source>
        <dbReference type="SAM" id="Phobius"/>
    </source>
</evidence>
<dbReference type="GO" id="GO:0005886">
    <property type="term" value="C:plasma membrane"/>
    <property type="evidence" value="ECO:0007669"/>
    <property type="project" value="UniProtKB-SubCell"/>
</dbReference>
<dbReference type="GO" id="GO:0022857">
    <property type="term" value="F:transmembrane transporter activity"/>
    <property type="evidence" value="ECO:0007669"/>
    <property type="project" value="InterPro"/>
</dbReference>
<proteinExistence type="predicted"/>
<dbReference type="Proteomes" id="UP000219356">
    <property type="component" value="Unassembled WGS sequence"/>
</dbReference>
<gene>
    <name evidence="8" type="ORF">SAMN05421503_3204</name>
</gene>